<accession>A0A7X0U835</accession>
<dbReference type="GO" id="GO:0103068">
    <property type="term" value="F:leukotriene C4 gamma-glutamyl transferase activity"/>
    <property type="evidence" value="ECO:0007669"/>
    <property type="project" value="UniProtKB-EC"/>
</dbReference>
<keyword evidence="6 7" id="KW-0378">Hydrolase</keyword>
<dbReference type="PANTHER" id="PTHR43881:SF1">
    <property type="entry name" value="GAMMA-GLUTAMYLTRANSPEPTIDASE (AFU_ORTHOLOGUE AFUA_4G13580)"/>
    <property type="match status" value="1"/>
</dbReference>
<comment type="caution">
    <text evidence="7">The sequence shown here is derived from an EMBL/GenBank/DDBJ whole genome shotgun (WGS) entry which is preliminary data.</text>
</comment>
<evidence type="ECO:0000256" key="1">
    <source>
        <dbReference type="ARBA" id="ARBA00001049"/>
    </source>
</evidence>
<comment type="subunit">
    <text evidence="6">This enzyme consists of two polypeptide chains, which are synthesized in precursor form from a single polypeptide.</text>
</comment>
<dbReference type="InterPro" id="IPR043137">
    <property type="entry name" value="GGT_ssub_C"/>
</dbReference>
<dbReference type="Gene3D" id="1.10.246.130">
    <property type="match status" value="1"/>
</dbReference>
<keyword evidence="6" id="KW-0317">Glutathione biosynthesis</keyword>
<dbReference type="Gene3D" id="3.60.20.40">
    <property type="match status" value="1"/>
</dbReference>
<keyword evidence="6 7" id="KW-0808">Transferase</keyword>
<evidence type="ECO:0000256" key="4">
    <source>
        <dbReference type="PIRSR" id="PIRSR600101-1"/>
    </source>
</evidence>
<dbReference type="GO" id="GO:0006751">
    <property type="term" value="P:glutathione catabolic process"/>
    <property type="evidence" value="ECO:0007669"/>
    <property type="project" value="UniProtKB-UniRule"/>
</dbReference>
<keyword evidence="6" id="KW-0865">Zymogen</keyword>
<dbReference type="GO" id="GO:0036374">
    <property type="term" value="F:glutathione hydrolase activity"/>
    <property type="evidence" value="ECO:0007669"/>
    <property type="project" value="UniProtKB-UniRule"/>
</dbReference>
<dbReference type="InterPro" id="IPR043138">
    <property type="entry name" value="GGT_lsub"/>
</dbReference>
<feature type="binding site" evidence="5">
    <location>
        <position position="433"/>
    </location>
    <ligand>
        <name>L-glutamate</name>
        <dbReference type="ChEBI" id="CHEBI:29985"/>
    </ligand>
</feature>
<dbReference type="InterPro" id="IPR000101">
    <property type="entry name" value="GGT_peptidase"/>
</dbReference>
<organism evidence="7 8">
    <name type="scientific">Acidovorax soli</name>
    <dbReference type="NCBI Taxonomy" id="592050"/>
    <lineage>
        <taxon>Bacteria</taxon>
        <taxon>Pseudomonadati</taxon>
        <taxon>Pseudomonadota</taxon>
        <taxon>Betaproteobacteria</taxon>
        <taxon>Burkholderiales</taxon>
        <taxon>Comamonadaceae</taxon>
        <taxon>Acidovorax</taxon>
    </lineage>
</organism>
<comment type="catalytic activity">
    <reaction evidence="3 6">
        <text>an N-terminal (5-L-glutamyl)-[peptide] + an alpha-amino acid = 5-L-glutamyl amino acid + an N-terminal L-alpha-aminoacyl-[peptide]</text>
        <dbReference type="Rhea" id="RHEA:23904"/>
        <dbReference type="Rhea" id="RHEA-COMP:9780"/>
        <dbReference type="Rhea" id="RHEA-COMP:9795"/>
        <dbReference type="ChEBI" id="CHEBI:77644"/>
        <dbReference type="ChEBI" id="CHEBI:78597"/>
        <dbReference type="ChEBI" id="CHEBI:78599"/>
        <dbReference type="ChEBI" id="CHEBI:78608"/>
        <dbReference type="EC" id="2.3.2.2"/>
    </reaction>
</comment>
<evidence type="ECO:0000256" key="6">
    <source>
        <dbReference type="RuleBase" id="RU368036"/>
    </source>
</evidence>
<name>A0A7X0U835_9BURK</name>
<evidence type="ECO:0000256" key="3">
    <source>
        <dbReference type="ARBA" id="ARBA00047417"/>
    </source>
</evidence>
<keyword evidence="8" id="KW-1185">Reference proteome</keyword>
<dbReference type="AlphaFoldDB" id="A0A7X0U835"/>
<dbReference type="EC" id="3.4.19.13" evidence="6"/>
<dbReference type="Proteomes" id="UP000575083">
    <property type="component" value="Unassembled WGS sequence"/>
</dbReference>
<dbReference type="PANTHER" id="PTHR43881">
    <property type="entry name" value="GAMMA-GLUTAMYLTRANSPEPTIDASE (AFU_ORTHOLOGUE AFUA_4G13580)"/>
    <property type="match status" value="1"/>
</dbReference>
<reference evidence="7 8" key="1">
    <citation type="submission" date="2020-08" db="EMBL/GenBank/DDBJ databases">
        <title>Functional genomics of gut bacteria from endangered species of beetles.</title>
        <authorList>
            <person name="Carlos-Shanley C."/>
        </authorList>
    </citation>
    <scope>NUCLEOTIDE SEQUENCE [LARGE SCALE GENOMIC DNA]</scope>
    <source>
        <strain evidence="7 8">S00198</strain>
    </source>
</reference>
<comment type="catalytic activity">
    <reaction evidence="2 6">
        <text>glutathione + H2O = L-cysteinylglycine + L-glutamate</text>
        <dbReference type="Rhea" id="RHEA:28807"/>
        <dbReference type="ChEBI" id="CHEBI:15377"/>
        <dbReference type="ChEBI" id="CHEBI:29985"/>
        <dbReference type="ChEBI" id="CHEBI:57925"/>
        <dbReference type="ChEBI" id="CHEBI:61694"/>
        <dbReference type="EC" id="3.4.19.13"/>
    </reaction>
</comment>
<evidence type="ECO:0000256" key="2">
    <source>
        <dbReference type="ARBA" id="ARBA00001089"/>
    </source>
</evidence>
<dbReference type="PRINTS" id="PR01210">
    <property type="entry name" value="GGTRANSPTASE"/>
</dbReference>
<gene>
    <name evidence="7" type="ORF">HNP48_001232</name>
</gene>
<sequence>MQPFDWSFPYPSQKMPLLAANAVSASQPLAAQAGLSMLYQGGNAIDSALASAIALTVVEPVMNGIGGDMFVLVWHEGRLHGLNSSGRAPALWTPQYFKGHEKMPEKGWDSVTVPGQVAGWKALSDRFGKLPFARLFEPAIRYAQEGFMVSPQIARQWAHQIPRLIDQPGFRDAFTLDGRAPRAGELWRFPAQARTLELIAESGGESFYRGELAEKIEAFARQCGGALRATDLAAHRAEWVEPIAQSFRGYTVHEIPPNGQGLAALIALGILDHFDLASMGVDSADYYHVGLEAMKLAFADLKKYAADAPAMSPVSAAHLLDAAYLAERAKRIDMKRAADPGPGMPKIGGTVYLASADAAGTMVSYIQSNYHGFGSGVVVPGTGISLHNRGEDFSLVPGHPNIVAPGKRPLHTIIPGFITRDGAPVMAMGVMGGSMQAQGHVQMVARLASFGQNPQAMSDAPRFRVEPGPTVTLESHVPGDVPDSLRARGHQVTVAQRESLDFGSAQLIYQAEHGYVAASDSRRDGQAVGF</sequence>
<evidence type="ECO:0000313" key="7">
    <source>
        <dbReference type="EMBL" id="MBB6558568.1"/>
    </source>
</evidence>
<comment type="catalytic activity">
    <reaction evidence="1 6">
        <text>an S-substituted glutathione + H2O = an S-substituted L-cysteinylglycine + L-glutamate</text>
        <dbReference type="Rhea" id="RHEA:59468"/>
        <dbReference type="ChEBI" id="CHEBI:15377"/>
        <dbReference type="ChEBI" id="CHEBI:29985"/>
        <dbReference type="ChEBI" id="CHEBI:90779"/>
        <dbReference type="ChEBI" id="CHEBI:143103"/>
        <dbReference type="EC" id="3.4.19.13"/>
    </reaction>
</comment>
<dbReference type="RefSeq" id="WP_221480101.1">
    <property type="nucleotide sequence ID" value="NZ_JACHLK010000002.1"/>
</dbReference>
<comment type="pathway">
    <text evidence="6">Sulfur metabolism; glutathione metabolism.</text>
</comment>
<protein>
    <recommendedName>
        <fullName evidence="6">Glutathione hydrolase proenzyme</fullName>
        <ecNumber evidence="6">2.3.2.2</ecNumber>
        <ecNumber evidence="6">3.4.19.13</ecNumber>
    </recommendedName>
    <component>
        <recommendedName>
            <fullName evidence="6">Glutathione hydrolase large chain</fullName>
        </recommendedName>
    </component>
    <component>
        <recommendedName>
            <fullName evidence="6">Glutathione hydrolase small chain</fullName>
        </recommendedName>
    </component>
</protein>
<comment type="PTM">
    <text evidence="6">Cleaved by autocatalysis into a large and a small subunit.</text>
</comment>
<dbReference type="UniPathway" id="UPA00204"/>
<dbReference type="NCBIfam" id="TIGR00066">
    <property type="entry name" value="g_glut_trans"/>
    <property type="match status" value="1"/>
</dbReference>
<evidence type="ECO:0000256" key="5">
    <source>
        <dbReference type="PIRSR" id="PIRSR600101-2"/>
    </source>
</evidence>
<keyword evidence="6 7" id="KW-0012">Acyltransferase</keyword>
<dbReference type="SUPFAM" id="SSF56235">
    <property type="entry name" value="N-terminal nucleophile aminohydrolases (Ntn hydrolases)"/>
    <property type="match status" value="1"/>
</dbReference>
<dbReference type="EC" id="2.3.2.2" evidence="6"/>
<feature type="binding site" evidence="5">
    <location>
        <position position="392"/>
    </location>
    <ligand>
        <name>L-glutamate</name>
        <dbReference type="ChEBI" id="CHEBI:29985"/>
    </ligand>
</feature>
<proteinExistence type="inferred from homology"/>
<dbReference type="EMBL" id="JACHLK010000002">
    <property type="protein sequence ID" value="MBB6558568.1"/>
    <property type="molecule type" value="Genomic_DNA"/>
</dbReference>
<comment type="similarity">
    <text evidence="6">Belongs to the gamma-glutamyltransferase family.</text>
</comment>
<dbReference type="InterPro" id="IPR029055">
    <property type="entry name" value="Ntn_hydrolases_N"/>
</dbReference>
<dbReference type="GO" id="GO:0006750">
    <property type="term" value="P:glutathione biosynthetic process"/>
    <property type="evidence" value="ECO:0007669"/>
    <property type="project" value="UniProtKB-KW"/>
</dbReference>
<dbReference type="InterPro" id="IPR052896">
    <property type="entry name" value="GGT-like_enzyme"/>
</dbReference>
<dbReference type="Pfam" id="PF01019">
    <property type="entry name" value="G_glu_transpept"/>
    <property type="match status" value="1"/>
</dbReference>
<feature type="active site" description="Nucleophile" evidence="4">
    <location>
        <position position="350"/>
    </location>
</feature>
<evidence type="ECO:0000313" key="8">
    <source>
        <dbReference type="Proteomes" id="UP000575083"/>
    </source>
</evidence>